<dbReference type="InterPro" id="IPR015897">
    <property type="entry name" value="CHK_kinase-like"/>
</dbReference>
<dbReference type="Pfam" id="PF02958">
    <property type="entry name" value="EcKL"/>
    <property type="match status" value="1"/>
</dbReference>
<protein>
    <recommendedName>
        <fullName evidence="1">CHK kinase-like domain-containing protein</fullName>
    </recommendedName>
</protein>
<sequence>IYLLKYITVLILRFRSYKLPFIRNMAFDLNDRNFIEKLVHEPVLTFSLKEGSKAGDNIAGDLKSIEIKTKTRDLHLIHKTFPASPVDKDRVRNYRVFWVENQFYSSLKPDFEQLVPSSLDYKIPTAQFYAGMNDNENDYITMEDLRPAGYKMPDKFQGLSFPEVSKVMEVLAKFHAAGYYFLRVKGEGYFDSKYPLFSCNNFFLHDNRSMRPVFIQAIYTSMCDIISELEPEMGAKVSKFAGLSLTDFGTVINEIMDLTDTKMFPTIVHGDLWVNNILVKEVEGQVDVKFVDFQMTRRGNIFDDLVYFMFTSTTAEFRRKYLQEMLSIYYENFAGFLKEVKYELPIGFSRASLIDGFSSLVIPGFVYMTFAIPMQLGIPLAFPEVMEIQKQVMLEDGVVTENVTAFTLEQRARFLREKLRRETKVSPVALKRLVEMAKEVYPFL</sequence>
<feature type="non-terminal residue" evidence="2">
    <location>
        <position position="1"/>
    </location>
</feature>
<feature type="domain" description="CHK kinase-like" evidence="1">
    <location>
        <begin position="140"/>
        <end position="339"/>
    </location>
</feature>
<evidence type="ECO:0000259" key="1">
    <source>
        <dbReference type="SMART" id="SM00587"/>
    </source>
</evidence>
<gene>
    <name evidence="2" type="ORF">AFUS01_LOCUS26195</name>
</gene>
<accession>A0A8J2PIT9</accession>
<dbReference type="PANTHER" id="PTHR11012:SF30">
    <property type="entry name" value="PROTEIN KINASE-LIKE DOMAIN-CONTAINING"/>
    <property type="match status" value="1"/>
</dbReference>
<name>A0A8J2PIT9_9HEXA</name>
<organism evidence="2 3">
    <name type="scientific">Allacma fusca</name>
    <dbReference type="NCBI Taxonomy" id="39272"/>
    <lineage>
        <taxon>Eukaryota</taxon>
        <taxon>Metazoa</taxon>
        <taxon>Ecdysozoa</taxon>
        <taxon>Arthropoda</taxon>
        <taxon>Hexapoda</taxon>
        <taxon>Collembola</taxon>
        <taxon>Symphypleona</taxon>
        <taxon>Sminthuridae</taxon>
        <taxon>Allacma</taxon>
    </lineage>
</organism>
<dbReference type="PANTHER" id="PTHR11012">
    <property type="entry name" value="PROTEIN KINASE-LIKE DOMAIN-CONTAINING"/>
    <property type="match status" value="1"/>
</dbReference>
<dbReference type="InterPro" id="IPR004119">
    <property type="entry name" value="EcKL"/>
</dbReference>
<evidence type="ECO:0000313" key="3">
    <source>
        <dbReference type="Proteomes" id="UP000708208"/>
    </source>
</evidence>
<evidence type="ECO:0000313" key="2">
    <source>
        <dbReference type="EMBL" id="CAG7815519.1"/>
    </source>
</evidence>
<comment type="caution">
    <text evidence="2">The sequence shown here is derived from an EMBL/GenBank/DDBJ whole genome shotgun (WGS) entry which is preliminary data.</text>
</comment>
<dbReference type="Proteomes" id="UP000708208">
    <property type="component" value="Unassembled WGS sequence"/>
</dbReference>
<dbReference type="EMBL" id="CAJVCH010346071">
    <property type="protein sequence ID" value="CAG7815519.1"/>
    <property type="molecule type" value="Genomic_DNA"/>
</dbReference>
<reference evidence="2" key="1">
    <citation type="submission" date="2021-06" db="EMBL/GenBank/DDBJ databases">
        <authorList>
            <person name="Hodson N. C."/>
            <person name="Mongue J. A."/>
            <person name="Jaron S. K."/>
        </authorList>
    </citation>
    <scope>NUCLEOTIDE SEQUENCE</scope>
</reference>
<dbReference type="AlphaFoldDB" id="A0A8J2PIT9"/>
<proteinExistence type="predicted"/>
<keyword evidence="3" id="KW-1185">Reference proteome</keyword>
<dbReference type="SMART" id="SM00587">
    <property type="entry name" value="CHK"/>
    <property type="match status" value="1"/>
</dbReference>
<dbReference type="OrthoDB" id="190089at2759"/>